<sequence length="383" mass="42214">MPKAWRNIIAADVDGQTSTPYAIDQSVPNLNRCSAARRVARAVFVATAATEGQENLGIDDKRIYLGVVQPGEKIAVFGDALRRLANQAKFMHSDLGRCWYSRASNLNRMAMDRAGQLEESRVLMEIDKMVSEVVRCTDRGHFAVVQVAPGSSSDVPDEPGGVRAVVLSVAHAHTGRSDSSAAMTEIKDILLQRGNVPRAYRNTLVFLVADSRQVDTLQDAMGIVLAWASIVRDAERLDLRASDVALATTRTAEAGETVQTRLKEAWCHLITPYQESPQSDVQFASSRIPSQDGILSRASKKLVSDEALLPEIGPERLNRELDKTIWADKPHLFLKDLWEYLNRYTYLPATPSSRLSRRLWAESPVRLPTPNGGTLTPGPMPVS</sequence>
<name>A0A6B1FBA9_9SYNE</name>
<accession>A0A6B1FBA9</accession>
<protein>
    <submittedName>
        <fullName evidence="1">Uncharacterized protein</fullName>
    </submittedName>
</protein>
<dbReference type="AlphaFoldDB" id="A0A6B1FBA9"/>
<gene>
    <name evidence="1" type="ORF">F4162_06115</name>
</gene>
<proteinExistence type="predicted"/>
<evidence type="ECO:0000313" key="1">
    <source>
        <dbReference type="EMBL" id="MYG38544.1"/>
    </source>
</evidence>
<comment type="caution">
    <text evidence="1">The sequence shown here is derived from an EMBL/GenBank/DDBJ whole genome shotgun (WGS) entry which is preliminary data.</text>
</comment>
<organism evidence="1">
    <name type="scientific">Synechococcus sp. SB0676_bin_10</name>
    <dbReference type="NCBI Taxonomy" id="2604869"/>
    <lineage>
        <taxon>Bacteria</taxon>
        <taxon>Bacillati</taxon>
        <taxon>Cyanobacteriota</taxon>
        <taxon>Cyanophyceae</taxon>
        <taxon>Synechococcales</taxon>
        <taxon>Synechococcaceae</taxon>
        <taxon>Synechococcus</taxon>
    </lineage>
</organism>
<reference evidence="1" key="1">
    <citation type="submission" date="2019-09" db="EMBL/GenBank/DDBJ databases">
        <title>Characterisation of the sponge microbiome using genome-centric metagenomics.</title>
        <authorList>
            <person name="Engelberts J.P."/>
            <person name="Robbins S.J."/>
            <person name="De Goeij J.M."/>
            <person name="Aranda M."/>
            <person name="Bell S.C."/>
            <person name="Webster N.S."/>
        </authorList>
    </citation>
    <scope>NUCLEOTIDE SEQUENCE</scope>
    <source>
        <strain evidence="1">SB0676_bin_10</strain>
    </source>
</reference>
<dbReference type="EMBL" id="VYDO01000198">
    <property type="protein sequence ID" value="MYG38544.1"/>
    <property type="molecule type" value="Genomic_DNA"/>
</dbReference>